<dbReference type="EMBL" id="DS985243">
    <property type="protein sequence ID" value="EDV26912.1"/>
    <property type="molecule type" value="Genomic_DNA"/>
</dbReference>
<dbReference type="KEGG" id="tad:TRIADDRAFT_49991"/>
<comment type="similarity">
    <text evidence="10">Belongs to the protein kinase superfamily.</text>
</comment>
<dbReference type="PANTHER" id="PTHR24347">
    <property type="entry name" value="SERINE/THREONINE-PROTEIN KINASE"/>
    <property type="match status" value="1"/>
</dbReference>
<dbReference type="GeneID" id="6752121"/>
<sequence length="294" mass="33479">MSAKLRSQPIPVVPHTRIEEESDLDKIYHRVKTLGKGGFGVVYKAVHRQSGRHWAIKIIHKEKAGSSAIRNLEREVNIMKMVQHEHIVKLHEVYETSKQMYLVMELCDGGEILIDLKNRGSYTENQTRTIMKRLASAVAYLDDHNIVHRDLKLANILLKKSGDERSLNIKVSDFGLACIVLDQSGYAMMQTTCGTPLYMAPEVINDLGYTRKCDVWSIGVIMYMLLCGEGPFIADDEDKLFELIKKGEITFNQPIWKTVSDSAKELLQRILCVNTAKRYTAKEILNHSWITVCV</sequence>
<dbReference type="AlphaFoldDB" id="B3RRQ7"/>
<reference evidence="12 13" key="1">
    <citation type="journal article" date="2008" name="Nature">
        <title>The Trichoplax genome and the nature of placozoans.</title>
        <authorList>
            <person name="Srivastava M."/>
            <person name="Begovic E."/>
            <person name="Chapman J."/>
            <person name="Putnam N.H."/>
            <person name="Hellsten U."/>
            <person name="Kawashima T."/>
            <person name="Kuo A."/>
            <person name="Mitros T."/>
            <person name="Salamov A."/>
            <person name="Carpenter M.L."/>
            <person name="Signorovitch A.Y."/>
            <person name="Moreno M.A."/>
            <person name="Kamm K."/>
            <person name="Grimwood J."/>
            <person name="Schmutz J."/>
            <person name="Shapiro H."/>
            <person name="Grigoriev I.V."/>
            <person name="Buss L.W."/>
            <person name="Schierwater B."/>
            <person name="Dellaporta S.L."/>
            <person name="Rokhsar D.S."/>
        </authorList>
    </citation>
    <scope>NUCLEOTIDE SEQUENCE [LARGE SCALE GENOMIC DNA]</scope>
    <source>
        <strain evidence="12 13">Grell-BS-1999</strain>
    </source>
</reference>
<keyword evidence="2 10" id="KW-0723">Serine/threonine-protein kinase</keyword>
<dbReference type="eggNOG" id="KOG0032">
    <property type="taxonomic scope" value="Eukaryota"/>
</dbReference>
<gene>
    <name evidence="12" type="ORF">TRIADDRAFT_49991</name>
</gene>
<evidence type="ECO:0000313" key="12">
    <source>
        <dbReference type="EMBL" id="EDV26912.1"/>
    </source>
</evidence>
<dbReference type="STRING" id="10228.B3RRQ7"/>
<proteinExistence type="inferred from homology"/>
<evidence type="ECO:0000313" key="13">
    <source>
        <dbReference type="Proteomes" id="UP000009022"/>
    </source>
</evidence>
<evidence type="ECO:0000256" key="6">
    <source>
        <dbReference type="ARBA" id="ARBA00022840"/>
    </source>
</evidence>
<keyword evidence="5" id="KW-0418">Kinase</keyword>
<dbReference type="GO" id="GO:0005737">
    <property type="term" value="C:cytoplasm"/>
    <property type="evidence" value="ECO:0000318"/>
    <property type="project" value="GO_Central"/>
</dbReference>
<dbReference type="PROSITE" id="PS50011">
    <property type="entry name" value="PROTEIN_KINASE_DOM"/>
    <property type="match status" value="1"/>
</dbReference>
<evidence type="ECO:0000256" key="7">
    <source>
        <dbReference type="ARBA" id="ARBA00047899"/>
    </source>
</evidence>
<dbReference type="GO" id="GO:0007165">
    <property type="term" value="P:signal transduction"/>
    <property type="evidence" value="ECO:0000318"/>
    <property type="project" value="GO_Central"/>
</dbReference>
<evidence type="ECO:0000256" key="3">
    <source>
        <dbReference type="ARBA" id="ARBA00022679"/>
    </source>
</evidence>
<feature type="domain" description="Protein kinase" evidence="11">
    <location>
        <begin position="28"/>
        <end position="290"/>
    </location>
</feature>
<evidence type="ECO:0000256" key="4">
    <source>
        <dbReference type="ARBA" id="ARBA00022741"/>
    </source>
</evidence>
<dbReference type="InterPro" id="IPR017441">
    <property type="entry name" value="Protein_kinase_ATP_BS"/>
</dbReference>
<dbReference type="Proteomes" id="UP000009022">
    <property type="component" value="Unassembled WGS sequence"/>
</dbReference>
<comment type="catalytic activity">
    <reaction evidence="8">
        <text>L-seryl-[protein] + ATP = O-phospho-L-seryl-[protein] + ADP + H(+)</text>
        <dbReference type="Rhea" id="RHEA:17989"/>
        <dbReference type="Rhea" id="RHEA-COMP:9863"/>
        <dbReference type="Rhea" id="RHEA-COMP:11604"/>
        <dbReference type="ChEBI" id="CHEBI:15378"/>
        <dbReference type="ChEBI" id="CHEBI:29999"/>
        <dbReference type="ChEBI" id="CHEBI:30616"/>
        <dbReference type="ChEBI" id="CHEBI:83421"/>
        <dbReference type="ChEBI" id="CHEBI:456216"/>
        <dbReference type="EC" id="2.7.11.1"/>
    </reaction>
</comment>
<dbReference type="FunFam" id="3.30.200.20:FF:000003">
    <property type="entry name" value="Non-specific serine/threonine protein kinase"/>
    <property type="match status" value="1"/>
</dbReference>
<dbReference type="InParanoid" id="B3RRQ7"/>
<organism evidence="12 13">
    <name type="scientific">Trichoplax adhaerens</name>
    <name type="common">Trichoplax reptans</name>
    <dbReference type="NCBI Taxonomy" id="10228"/>
    <lineage>
        <taxon>Eukaryota</taxon>
        <taxon>Metazoa</taxon>
        <taxon>Placozoa</taxon>
        <taxon>Uniplacotomia</taxon>
        <taxon>Trichoplacea</taxon>
        <taxon>Trichoplacidae</taxon>
        <taxon>Trichoplax</taxon>
    </lineage>
</organism>
<dbReference type="PROSITE" id="PS00108">
    <property type="entry name" value="PROTEIN_KINASE_ST"/>
    <property type="match status" value="1"/>
</dbReference>
<dbReference type="InterPro" id="IPR011009">
    <property type="entry name" value="Kinase-like_dom_sf"/>
</dbReference>
<evidence type="ECO:0000256" key="1">
    <source>
        <dbReference type="ARBA" id="ARBA00012513"/>
    </source>
</evidence>
<evidence type="ECO:0000256" key="8">
    <source>
        <dbReference type="ARBA" id="ARBA00048679"/>
    </source>
</evidence>
<dbReference type="SUPFAM" id="SSF56112">
    <property type="entry name" value="Protein kinase-like (PK-like)"/>
    <property type="match status" value="1"/>
</dbReference>
<dbReference type="FunFam" id="1.10.510.10:FF:000571">
    <property type="entry name" value="Maternal embryonic leucine zipper kinase"/>
    <property type="match status" value="1"/>
</dbReference>
<evidence type="ECO:0000256" key="10">
    <source>
        <dbReference type="RuleBase" id="RU000304"/>
    </source>
</evidence>
<feature type="binding site" evidence="9">
    <location>
        <position position="57"/>
    </location>
    <ligand>
        <name>ATP</name>
        <dbReference type="ChEBI" id="CHEBI:30616"/>
    </ligand>
</feature>
<protein>
    <recommendedName>
        <fullName evidence="1">non-specific serine/threonine protein kinase</fullName>
        <ecNumber evidence="1">2.7.11.1</ecNumber>
    </recommendedName>
</protein>
<dbReference type="OMA" id="KQPIWQT"/>
<evidence type="ECO:0000256" key="9">
    <source>
        <dbReference type="PROSITE-ProRule" id="PRU10141"/>
    </source>
</evidence>
<keyword evidence="6 9" id="KW-0067">ATP-binding</keyword>
<dbReference type="HOGENOM" id="CLU_000288_63_0_1"/>
<dbReference type="Gene3D" id="1.10.510.10">
    <property type="entry name" value="Transferase(Phosphotransferase) domain 1"/>
    <property type="match status" value="1"/>
</dbReference>
<keyword evidence="13" id="KW-1185">Reference proteome</keyword>
<evidence type="ECO:0000259" key="11">
    <source>
        <dbReference type="PROSITE" id="PS50011"/>
    </source>
</evidence>
<comment type="catalytic activity">
    <reaction evidence="7">
        <text>L-threonyl-[protein] + ATP = O-phospho-L-threonyl-[protein] + ADP + H(+)</text>
        <dbReference type="Rhea" id="RHEA:46608"/>
        <dbReference type="Rhea" id="RHEA-COMP:11060"/>
        <dbReference type="Rhea" id="RHEA-COMP:11605"/>
        <dbReference type="ChEBI" id="CHEBI:15378"/>
        <dbReference type="ChEBI" id="CHEBI:30013"/>
        <dbReference type="ChEBI" id="CHEBI:30616"/>
        <dbReference type="ChEBI" id="CHEBI:61977"/>
        <dbReference type="ChEBI" id="CHEBI:456216"/>
        <dbReference type="EC" id="2.7.11.1"/>
    </reaction>
</comment>
<dbReference type="PIRSF" id="PIRSF000654">
    <property type="entry name" value="Integrin-linked_kinase"/>
    <property type="match status" value="1"/>
</dbReference>
<dbReference type="Pfam" id="PF00069">
    <property type="entry name" value="Pkinase"/>
    <property type="match status" value="1"/>
</dbReference>
<name>B3RRQ7_TRIAD</name>
<dbReference type="InterPro" id="IPR008271">
    <property type="entry name" value="Ser/Thr_kinase_AS"/>
</dbReference>
<dbReference type="SMART" id="SM00220">
    <property type="entry name" value="S_TKc"/>
    <property type="match status" value="1"/>
</dbReference>
<keyword evidence="3" id="KW-0808">Transferase</keyword>
<dbReference type="CDD" id="cd05117">
    <property type="entry name" value="STKc_CAMK"/>
    <property type="match status" value="1"/>
</dbReference>
<dbReference type="FunCoup" id="B3RRQ7">
    <property type="interactions" value="267"/>
</dbReference>
<dbReference type="OrthoDB" id="541276at2759"/>
<evidence type="ECO:0000256" key="5">
    <source>
        <dbReference type="ARBA" id="ARBA00022777"/>
    </source>
</evidence>
<dbReference type="GO" id="GO:0005524">
    <property type="term" value="F:ATP binding"/>
    <property type="evidence" value="ECO:0007669"/>
    <property type="project" value="UniProtKB-UniRule"/>
</dbReference>
<dbReference type="GO" id="GO:0004674">
    <property type="term" value="F:protein serine/threonine kinase activity"/>
    <property type="evidence" value="ECO:0000318"/>
    <property type="project" value="GO_Central"/>
</dbReference>
<dbReference type="PhylomeDB" id="B3RRQ7"/>
<keyword evidence="4 9" id="KW-0547">Nucleotide-binding</keyword>
<dbReference type="InterPro" id="IPR000719">
    <property type="entry name" value="Prot_kinase_dom"/>
</dbReference>
<evidence type="ECO:0000256" key="2">
    <source>
        <dbReference type="ARBA" id="ARBA00022527"/>
    </source>
</evidence>
<dbReference type="EC" id="2.7.11.1" evidence="1"/>
<dbReference type="CTD" id="6752121"/>
<dbReference type="PROSITE" id="PS00107">
    <property type="entry name" value="PROTEIN_KINASE_ATP"/>
    <property type="match status" value="1"/>
</dbReference>
<dbReference type="RefSeq" id="XP_002110908.1">
    <property type="nucleotide sequence ID" value="XM_002110872.1"/>
</dbReference>
<accession>B3RRQ7</accession>